<evidence type="ECO:0000313" key="2">
    <source>
        <dbReference type="EMBL" id="KTC66485.1"/>
    </source>
</evidence>
<feature type="transmembrane region" description="Helical" evidence="1">
    <location>
        <begin position="36"/>
        <end position="57"/>
    </location>
</feature>
<keyword evidence="1" id="KW-0472">Membrane</keyword>
<protein>
    <submittedName>
        <fullName evidence="2">Uncharacterized protein</fullName>
    </submittedName>
</protein>
<dbReference type="PATRIC" id="fig|45056.6.peg.1182"/>
<dbReference type="STRING" id="45056.Lade_1143"/>
<name>A0A0W0R631_9GAMM</name>
<keyword evidence="1" id="KW-0812">Transmembrane</keyword>
<dbReference type="AlphaFoldDB" id="A0A0W0R631"/>
<keyword evidence="3" id="KW-1185">Reference proteome</keyword>
<dbReference type="EMBL" id="LNKA01000001">
    <property type="protein sequence ID" value="KTC66485.1"/>
    <property type="molecule type" value="Genomic_DNA"/>
</dbReference>
<dbReference type="Proteomes" id="UP000054859">
    <property type="component" value="Unassembled WGS sequence"/>
</dbReference>
<keyword evidence="1" id="KW-1133">Transmembrane helix</keyword>
<evidence type="ECO:0000256" key="1">
    <source>
        <dbReference type="SAM" id="Phobius"/>
    </source>
</evidence>
<feature type="transmembrane region" description="Helical" evidence="1">
    <location>
        <begin position="69"/>
        <end position="91"/>
    </location>
</feature>
<comment type="caution">
    <text evidence="2">The sequence shown here is derived from an EMBL/GenBank/DDBJ whole genome shotgun (WGS) entry which is preliminary data.</text>
</comment>
<proteinExistence type="predicted"/>
<accession>A0A0W0R631</accession>
<evidence type="ECO:0000313" key="3">
    <source>
        <dbReference type="Proteomes" id="UP000054859"/>
    </source>
</evidence>
<organism evidence="2 3">
    <name type="scientific">Legionella adelaidensis</name>
    <dbReference type="NCBI Taxonomy" id="45056"/>
    <lineage>
        <taxon>Bacteria</taxon>
        <taxon>Pseudomonadati</taxon>
        <taxon>Pseudomonadota</taxon>
        <taxon>Gammaproteobacteria</taxon>
        <taxon>Legionellales</taxon>
        <taxon>Legionellaceae</taxon>
        <taxon>Legionella</taxon>
    </lineage>
</organism>
<reference evidence="2 3" key="1">
    <citation type="submission" date="2015-11" db="EMBL/GenBank/DDBJ databases">
        <title>Identification of large and diverse effector repertoires of 38 Legionella species.</title>
        <authorList>
            <person name="Burstein D."/>
            <person name="Amaro F."/>
            <person name="Zusman T."/>
            <person name="Lifshitz Z."/>
            <person name="Cohen O."/>
            <person name="Gilbert J.A."/>
            <person name="Pupko T."/>
            <person name="Shuman H.A."/>
            <person name="Segal G."/>
        </authorList>
    </citation>
    <scope>NUCLEOTIDE SEQUENCE [LARGE SCALE GENOMIC DNA]</scope>
    <source>
        <strain evidence="2 3">1762-AUS-E</strain>
    </source>
</reference>
<gene>
    <name evidence="2" type="ORF">Lade_1143</name>
</gene>
<feature type="transmembrane region" description="Helical" evidence="1">
    <location>
        <begin position="111"/>
        <end position="140"/>
    </location>
</feature>
<sequence>MLFFPAIPTLLANRVALGAAASVGISYIFNPLKTAVYGVVGAMQGAIGVMALSTFGFSTCSIATAATIGALAGAAIAAPFAIGMGVLGILGATEGNDMGPTLLRFSLNVGIMLLASFVMSTSLMLGTLPVAAVTTGAVIYELAKEGAALII</sequence>